<dbReference type="NCBIfam" id="TIGR02406">
    <property type="entry name" value="ectoine_EctA"/>
    <property type="match status" value="1"/>
</dbReference>
<evidence type="ECO:0000259" key="9">
    <source>
        <dbReference type="PROSITE" id="PS51186"/>
    </source>
</evidence>
<comment type="catalytic activity">
    <reaction evidence="7 8">
        <text>L-2,4-diaminobutanoate + acetyl-CoA = (2S)-4-acetamido-2-aminobutanoate + CoA + H(+)</text>
        <dbReference type="Rhea" id="RHEA:16901"/>
        <dbReference type="ChEBI" id="CHEBI:15378"/>
        <dbReference type="ChEBI" id="CHEBI:57287"/>
        <dbReference type="ChEBI" id="CHEBI:57288"/>
        <dbReference type="ChEBI" id="CHEBI:58761"/>
        <dbReference type="ChEBI" id="CHEBI:58929"/>
        <dbReference type="EC" id="2.3.1.178"/>
    </reaction>
</comment>
<protein>
    <recommendedName>
        <fullName evidence="4 8">L-2,4-diaminobutyric acid acetyltransferase</fullName>
        <shortName evidence="8">DABA acetyltransferase</shortName>
        <ecNumber evidence="3 8">2.3.1.178</ecNumber>
    </recommendedName>
</protein>
<keyword evidence="11" id="KW-1185">Reference proteome</keyword>
<accession>A0A4Z0F6M9</accession>
<evidence type="ECO:0000256" key="7">
    <source>
        <dbReference type="ARBA" id="ARBA00048924"/>
    </source>
</evidence>
<comment type="function">
    <text evidence="8">Catalyzes the acetylation of L-2,4-diaminobutyrate (DABA) to gamma-N-acetyl-alpha,gamma-diaminobutyric acid (ADABA) with acetyl coenzyme A.</text>
</comment>
<name>A0A4Z0F6M9_9GAMM</name>
<dbReference type="UniPathway" id="UPA00067">
    <property type="reaction ID" value="UER00122"/>
</dbReference>
<sequence>MGNGAGDAHPALHLRSPTPDDGVAVFELIARCPPLDPNSRYCNLLQCSHFAQTSIIAHAENAAKALGFVSGYRVPDRPDTLFVWQVAVDEAARGTGLGSRLLEALLTRPALADCRYLETTIGPDNRASWRLFERLAKQFGAVIETTTLFESQRHFSGLHPDEILLRIGPLERIAD</sequence>
<dbReference type="Pfam" id="PF00583">
    <property type="entry name" value="Acetyltransf_1"/>
    <property type="match status" value="1"/>
</dbReference>
<evidence type="ECO:0000313" key="10">
    <source>
        <dbReference type="EMBL" id="TFZ81841.1"/>
    </source>
</evidence>
<evidence type="ECO:0000256" key="3">
    <source>
        <dbReference type="ARBA" id="ARBA00012355"/>
    </source>
</evidence>
<evidence type="ECO:0000313" key="11">
    <source>
        <dbReference type="Proteomes" id="UP000297890"/>
    </source>
</evidence>
<keyword evidence="5 8" id="KW-0808">Transferase</keyword>
<evidence type="ECO:0000256" key="8">
    <source>
        <dbReference type="RuleBase" id="RU365045"/>
    </source>
</evidence>
<dbReference type="GO" id="GO:0019491">
    <property type="term" value="P:ectoine biosynthetic process"/>
    <property type="evidence" value="ECO:0007669"/>
    <property type="project" value="UniProtKB-UniPathway"/>
</dbReference>
<reference evidence="10 11" key="1">
    <citation type="journal article" date="2019" name="ISME J.">
        <title>Candidatus Macondimonas diazotrophica, a novel gammaproteobacterial genus dominating crude-oil-contaminated coastal sediments.</title>
        <authorList>
            <person name="Karthikeyan S."/>
            <person name="Konstantinidis K."/>
        </authorList>
    </citation>
    <scope>NUCLEOTIDE SEQUENCE [LARGE SCALE GENOMIC DNA]</scope>
    <source>
        <strain evidence="10 11">KTK01</strain>
    </source>
</reference>
<dbReference type="Gene3D" id="3.40.630.30">
    <property type="match status" value="1"/>
</dbReference>
<proteinExistence type="inferred from homology"/>
<dbReference type="InterPro" id="IPR016181">
    <property type="entry name" value="Acyl_CoA_acyltransferase"/>
</dbReference>
<organism evidence="10 11">
    <name type="scientific">Candidatus Macondimonas diazotrophica</name>
    <dbReference type="NCBI Taxonomy" id="2305248"/>
    <lineage>
        <taxon>Bacteria</taxon>
        <taxon>Pseudomonadati</taxon>
        <taxon>Pseudomonadota</taxon>
        <taxon>Gammaproteobacteria</taxon>
        <taxon>Chromatiales</taxon>
        <taxon>Ectothiorhodospiraceae</taxon>
        <taxon>Candidatus Macondimonas</taxon>
    </lineage>
</organism>
<dbReference type="AlphaFoldDB" id="A0A4Z0F6M9"/>
<dbReference type="InterPro" id="IPR000182">
    <property type="entry name" value="GNAT_dom"/>
</dbReference>
<keyword evidence="6 8" id="KW-0012">Acyltransferase</keyword>
<feature type="domain" description="N-acetyltransferase" evidence="9">
    <location>
        <begin position="12"/>
        <end position="162"/>
    </location>
</feature>
<dbReference type="SUPFAM" id="SSF55729">
    <property type="entry name" value="Acyl-CoA N-acyltransferases (Nat)"/>
    <property type="match status" value="1"/>
</dbReference>
<dbReference type="Proteomes" id="UP000297890">
    <property type="component" value="Unassembled WGS sequence"/>
</dbReference>
<dbReference type="OrthoDB" id="2436196at2"/>
<evidence type="ECO:0000256" key="2">
    <source>
        <dbReference type="ARBA" id="ARBA00010712"/>
    </source>
</evidence>
<dbReference type="InterPro" id="IPR012772">
    <property type="entry name" value="Ectoine_EctA"/>
</dbReference>
<dbReference type="EMBL" id="SRIO01000015">
    <property type="protein sequence ID" value="TFZ81841.1"/>
    <property type="molecule type" value="Genomic_DNA"/>
</dbReference>
<dbReference type="EC" id="2.3.1.178" evidence="3 8"/>
<evidence type="ECO:0000256" key="1">
    <source>
        <dbReference type="ARBA" id="ARBA00004978"/>
    </source>
</evidence>
<comment type="similarity">
    <text evidence="2 8">Belongs to the acetyltransferase family. EctA subfamily.</text>
</comment>
<dbReference type="CDD" id="cd04301">
    <property type="entry name" value="NAT_SF"/>
    <property type="match status" value="1"/>
</dbReference>
<gene>
    <name evidence="8 10" type="primary">ectA</name>
    <name evidence="10" type="ORF">E4680_10920</name>
</gene>
<comment type="caution">
    <text evidence="10">The sequence shown here is derived from an EMBL/GenBank/DDBJ whole genome shotgun (WGS) entry which is preliminary data.</text>
</comment>
<evidence type="ECO:0000256" key="4">
    <source>
        <dbReference type="ARBA" id="ARBA00017935"/>
    </source>
</evidence>
<comment type="pathway">
    <text evidence="1 8">Amine and polyamine biosynthesis; ectoine biosynthesis; L-ectoine from L-aspartate 4-semialdehyde: step 2/3.</text>
</comment>
<evidence type="ECO:0000256" key="6">
    <source>
        <dbReference type="ARBA" id="ARBA00023315"/>
    </source>
</evidence>
<dbReference type="PROSITE" id="PS51186">
    <property type="entry name" value="GNAT"/>
    <property type="match status" value="1"/>
</dbReference>
<dbReference type="GO" id="GO:0033816">
    <property type="term" value="F:diaminobutyrate acetyltransferase activity"/>
    <property type="evidence" value="ECO:0007669"/>
    <property type="project" value="UniProtKB-EC"/>
</dbReference>
<evidence type="ECO:0000256" key="5">
    <source>
        <dbReference type="ARBA" id="ARBA00022679"/>
    </source>
</evidence>